<evidence type="ECO:0000313" key="7">
    <source>
        <dbReference type="EMBL" id="KRN79005.1"/>
    </source>
</evidence>
<dbReference type="PATRIC" id="fig|1122148.6.peg.429"/>
<dbReference type="STRING" id="53444.AYR59_05490"/>
<feature type="short sequence motif" description="PRPP-binding" evidence="5">
    <location>
        <begin position="97"/>
        <end position="109"/>
    </location>
</feature>
<dbReference type="Proteomes" id="UP000051565">
    <property type="component" value="Unassembled WGS sequence"/>
</dbReference>
<comment type="function">
    <text evidence="5">Also displays a weak uracil phosphoribosyltransferase activity which is not physiologically significant.</text>
</comment>
<dbReference type="NCBIfam" id="NF003548">
    <property type="entry name" value="PRK05205.1-4"/>
    <property type="match status" value="1"/>
</dbReference>
<evidence type="ECO:0000256" key="2">
    <source>
        <dbReference type="ARBA" id="ARBA00022472"/>
    </source>
</evidence>
<dbReference type="Gene3D" id="3.40.50.2020">
    <property type="match status" value="1"/>
</dbReference>
<comment type="function">
    <text evidence="5">Regulates transcriptional attenuation of the pyrimidine nucleotide (pyr) operon by binding in a uridine-dependent manner to specific sites on pyr mRNA. This disrupts an antiterminator hairpin in the RNA and favors formation of a downstream transcription terminator, leading to a reduced expression of downstream genes.</text>
</comment>
<reference evidence="7 8" key="1">
    <citation type="journal article" date="2015" name="Genome Announc.">
        <title>Expanding the biotechnology potential of lactobacilli through comparative genomics of 213 strains and associated genera.</title>
        <authorList>
            <person name="Sun Z."/>
            <person name="Harris H.M."/>
            <person name="McCann A."/>
            <person name="Guo C."/>
            <person name="Argimon S."/>
            <person name="Zhang W."/>
            <person name="Yang X."/>
            <person name="Jeffery I.B."/>
            <person name="Cooney J.C."/>
            <person name="Kagawa T.F."/>
            <person name="Liu W."/>
            <person name="Song Y."/>
            <person name="Salvetti E."/>
            <person name="Wrobel A."/>
            <person name="Rasinkangas P."/>
            <person name="Parkhill J."/>
            <person name="Rea M.C."/>
            <person name="O'Sullivan O."/>
            <person name="Ritari J."/>
            <person name="Douillard F.P."/>
            <person name="Paul Ross R."/>
            <person name="Yang R."/>
            <person name="Briner A.E."/>
            <person name="Felis G.E."/>
            <person name="de Vos W.M."/>
            <person name="Barrangou R."/>
            <person name="Klaenhammer T.R."/>
            <person name="Caufield P.W."/>
            <person name="Cui Y."/>
            <person name="Zhang H."/>
            <person name="O'Toole P.W."/>
        </authorList>
    </citation>
    <scope>NUCLEOTIDE SEQUENCE [LARGE SCALE GENOMIC DNA]</scope>
    <source>
        <strain evidence="7 8">DSM 20690</strain>
    </source>
</reference>
<evidence type="ECO:0000313" key="8">
    <source>
        <dbReference type="Proteomes" id="UP000051565"/>
    </source>
</evidence>
<dbReference type="InterPro" id="IPR050137">
    <property type="entry name" value="PyrR_bifunctional"/>
</dbReference>
<sequence>MNNEKVVLDNMSMQRALTRITYEIIEKNKGVNNLVLIGIKTRGVYLAKRIANRLKKLENTDVPVIELDITNYRDDKKEKNNSQKVATNVVDINEKNIVLVDDVLFTGRTVRAALGAINEIGRPKRINLAVLVDRGHHELPIRADFVGKNIPSSKDETIKVLVSEIDDRDGVEITKK</sequence>
<keyword evidence="5" id="KW-0328">Glycosyltransferase</keyword>
<comment type="caution">
    <text evidence="7">The sequence shown here is derived from an EMBL/GenBank/DDBJ whole genome shotgun (WGS) entry which is preliminary data.</text>
</comment>
<dbReference type="GO" id="GO:0006353">
    <property type="term" value="P:DNA-templated transcription termination"/>
    <property type="evidence" value="ECO:0007669"/>
    <property type="project" value="UniProtKB-UniRule"/>
</dbReference>
<proteinExistence type="inferred from homology"/>
<dbReference type="AlphaFoldDB" id="A0A0R2JY35"/>
<organism evidence="7 8">
    <name type="scientific">Fructilactobacillus lindneri DSM 20690 = JCM 11027</name>
    <dbReference type="NCBI Taxonomy" id="1122148"/>
    <lineage>
        <taxon>Bacteria</taxon>
        <taxon>Bacillati</taxon>
        <taxon>Bacillota</taxon>
        <taxon>Bacilli</taxon>
        <taxon>Lactobacillales</taxon>
        <taxon>Lactobacillaceae</taxon>
        <taxon>Fructilactobacillus</taxon>
    </lineage>
</organism>
<evidence type="ECO:0000256" key="3">
    <source>
        <dbReference type="ARBA" id="ARBA00023015"/>
    </source>
</evidence>
<dbReference type="CDD" id="cd06223">
    <property type="entry name" value="PRTases_typeI"/>
    <property type="match status" value="1"/>
</dbReference>
<dbReference type="HAMAP" id="MF_01219">
    <property type="entry name" value="PyrR"/>
    <property type="match status" value="1"/>
</dbReference>
<dbReference type="NCBIfam" id="NF003549">
    <property type="entry name" value="PRK05205.1-5"/>
    <property type="match status" value="1"/>
</dbReference>
<dbReference type="PANTHER" id="PTHR11608">
    <property type="entry name" value="BIFUNCTIONAL PROTEIN PYRR"/>
    <property type="match status" value="1"/>
</dbReference>
<evidence type="ECO:0000256" key="5">
    <source>
        <dbReference type="HAMAP-Rule" id="MF_01219"/>
    </source>
</evidence>
<evidence type="ECO:0000256" key="1">
    <source>
        <dbReference type="ARBA" id="ARBA00005565"/>
    </source>
</evidence>
<dbReference type="Pfam" id="PF00156">
    <property type="entry name" value="Pribosyltran"/>
    <property type="match status" value="1"/>
</dbReference>
<dbReference type="EMBL" id="JQBT01000032">
    <property type="protein sequence ID" value="KRN79005.1"/>
    <property type="molecule type" value="Genomic_DNA"/>
</dbReference>
<dbReference type="GO" id="GO:0004845">
    <property type="term" value="F:uracil phosphoribosyltransferase activity"/>
    <property type="evidence" value="ECO:0007669"/>
    <property type="project" value="UniProtKB-UniRule"/>
</dbReference>
<keyword evidence="4 5" id="KW-0804">Transcription</keyword>
<dbReference type="OrthoDB" id="9802227at2"/>
<dbReference type="SUPFAM" id="SSF53271">
    <property type="entry name" value="PRTase-like"/>
    <property type="match status" value="1"/>
</dbReference>
<keyword evidence="3 5" id="KW-0805">Transcription regulation</keyword>
<keyword evidence="2 5" id="KW-0806">Transcription termination</keyword>
<comment type="catalytic activity">
    <reaction evidence="5">
        <text>UMP + diphosphate = 5-phospho-alpha-D-ribose 1-diphosphate + uracil</text>
        <dbReference type="Rhea" id="RHEA:13017"/>
        <dbReference type="ChEBI" id="CHEBI:17568"/>
        <dbReference type="ChEBI" id="CHEBI:33019"/>
        <dbReference type="ChEBI" id="CHEBI:57865"/>
        <dbReference type="ChEBI" id="CHEBI:58017"/>
        <dbReference type="EC" id="2.4.2.9"/>
    </reaction>
</comment>
<dbReference type="GO" id="GO:0003723">
    <property type="term" value="F:RNA binding"/>
    <property type="evidence" value="ECO:0007669"/>
    <property type="project" value="UniProtKB-UniRule"/>
</dbReference>
<dbReference type="FunFam" id="3.40.50.2020:FF:000020">
    <property type="entry name" value="Bifunctional protein PyrR"/>
    <property type="match status" value="1"/>
</dbReference>
<protein>
    <recommendedName>
        <fullName evidence="5">Bifunctional protein PyrR</fullName>
    </recommendedName>
    <domain>
        <recommendedName>
            <fullName evidence="5">Pyrimidine operon regulatory protein</fullName>
        </recommendedName>
    </domain>
    <domain>
        <recommendedName>
            <fullName evidence="5">Uracil phosphoribosyltransferase</fullName>
            <shortName evidence="5">UPRTase</shortName>
            <ecNumber evidence="5">2.4.2.9</ecNumber>
        </recommendedName>
    </domain>
</protein>
<evidence type="ECO:0000256" key="4">
    <source>
        <dbReference type="ARBA" id="ARBA00023163"/>
    </source>
</evidence>
<dbReference type="InterPro" id="IPR023050">
    <property type="entry name" value="PyrR"/>
</dbReference>
<comment type="subunit">
    <text evidence="5">Homodimer and homohexamer; in equilibrium.</text>
</comment>
<dbReference type="GeneID" id="61250289"/>
<dbReference type="InterPro" id="IPR000836">
    <property type="entry name" value="PRTase_dom"/>
</dbReference>
<accession>A0A0R2JY35</accession>
<dbReference type="InterPro" id="IPR029057">
    <property type="entry name" value="PRTase-like"/>
</dbReference>
<dbReference type="PANTHER" id="PTHR11608:SF0">
    <property type="entry name" value="BIFUNCTIONAL PROTEIN PYRR"/>
    <property type="match status" value="1"/>
</dbReference>
<keyword evidence="5" id="KW-0694">RNA-binding</keyword>
<keyword evidence="5" id="KW-0808">Transferase</keyword>
<gene>
    <name evidence="5" type="primary">pyrR</name>
    <name evidence="7" type="ORF">IV52_GL000410</name>
</gene>
<comment type="similarity">
    <text evidence="1 5">Belongs to the purine/pyrimidine phosphoribosyltransferase family. PyrR subfamily.</text>
</comment>
<evidence type="ECO:0000259" key="6">
    <source>
        <dbReference type="Pfam" id="PF00156"/>
    </source>
</evidence>
<dbReference type="EC" id="2.4.2.9" evidence="5"/>
<feature type="domain" description="Phosphoribosyltransferase" evidence="6">
    <location>
        <begin position="7"/>
        <end position="151"/>
    </location>
</feature>
<name>A0A0R2JY35_9LACO</name>
<dbReference type="RefSeq" id="WP_056997609.1">
    <property type="nucleotide sequence ID" value="NZ_FUXS01000001.1"/>
</dbReference>
<keyword evidence="8" id="KW-1185">Reference proteome</keyword>